<keyword evidence="2" id="KW-1185">Reference proteome</keyword>
<dbReference type="SMART" id="SM00938">
    <property type="entry name" value="P-II"/>
    <property type="match status" value="1"/>
</dbReference>
<proteinExistence type="predicted"/>
<protein>
    <submittedName>
        <fullName evidence="1">Nitrogen regulatory protein PII</fullName>
    </submittedName>
</protein>
<sequence length="219" mass="23878">MSEFELVCIIVNFGIGSKVMQTAKKFGISGGTVLLGKGTIKNSLLEFFSLTNIRKEIVLMVANKKTAFEVLEQLDKKYKFTKPNHGIAFTISVGRVLGARSCKVENEEIIEGKGADESMYHSITVIVEKGNAEDVIDAAVEAGSKGGTIVNARGSGIHETSKVFNMAIEPEKEIVIILSDKQKTDAIVSSIRTKLKIDEPGNGIIYIQDVTKTYGLYEK</sequence>
<dbReference type="PROSITE" id="PS51343">
    <property type="entry name" value="PII_GLNB_DOM"/>
    <property type="match status" value="1"/>
</dbReference>
<dbReference type="Pfam" id="PF00543">
    <property type="entry name" value="P-II"/>
    <property type="match status" value="1"/>
</dbReference>
<reference evidence="1 2" key="1">
    <citation type="submission" date="2023-07" db="EMBL/GenBank/DDBJ databases">
        <title>Genomic Encyclopedia of Type Strains, Phase IV (KMG-IV): sequencing the most valuable type-strain genomes for metagenomic binning, comparative biology and taxonomic classification.</title>
        <authorList>
            <person name="Goeker M."/>
        </authorList>
    </citation>
    <scope>NUCLEOTIDE SEQUENCE [LARGE SCALE GENOMIC DNA]</scope>
    <source>
        <strain evidence="1 2">DSM 29005</strain>
    </source>
</reference>
<gene>
    <name evidence="1" type="ORF">J2S19_001568</name>
</gene>
<dbReference type="Proteomes" id="UP001234495">
    <property type="component" value="Unassembled WGS sequence"/>
</dbReference>
<dbReference type="EMBL" id="JAUSUD010000005">
    <property type="protein sequence ID" value="MDQ0230314.1"/>
    <property type="molecule type" value="Genomic_DNA"/>
</dbReference>
<evidence type="ECO:0000313" key="2">
    <source>
        <dbReference type="Proteomes" id="UP001234495"/>
    </source>
</evidence>
<organism evidence="1 2">
    <name type="scientific">Metabacillus malikii</name>
    <dbReference type="NCBI Taxonomy" id="1504265"/>
    <lineage>
        <taxon>Bacteria</taxon>
        <taxon>Bacillati</taxon>
        <taxon>Bacillota</taxon>
        <taxon>Bacilli</taxon>
        <taxon>Bacillales</taxon>
        <taxon>Bacillaceae</taxon>
        <taxon>Metabacillus</taxon>
    </lineage>
</organism>
<dbReference type="InterPro" id="IPR011322">
    <property type="entry name" value="N-reg_PII-like_a/b"/>
</dbReference>
<dbReference type="InterPro" id="IPR015867">
    <property type="entry name" value="N-reg_PII/ATP_PRibTrfase_C"/>
</dbReference>
<dbReference type="SUPFAM" id="SSF54913">
    <property type="entry name" value="GlnB-like"/>
    <property type="match status" value="2"/>
</dbReference>
<dbReference type="InterPro" id="IPR002187">
    <property type="entry name" value="N-reg_PII"/>
</dbReference>
<evidence type="ECO:0000313" key="1">
    <source>
        <dbReference type="EMBL" id="MDQ0230314.1"/>
    </source>
</evidence>
<accession>A0ABT9ZEF5</accession>
<name>A0ABT9ZEF5_9BACI</name>
<dbReference type="Gene3D" id="3.30.70.120">
    <property type="match status" value="2"/>
</dbReference>
<comment type="caution">
    <text evidence="1">The sequence shown here is derived from an EMBL/GenBank/DDBJ whole genome shotgun (WGS) entry which is preliminary data.</text>
</comment>